<dbReference type="SUPFAM" id="SSF103473">
    <property type="entry name" value="MFS general substrate transporter"/>
    <property type="match status" value="1"/>
</dbReference>
<evidence type="ECO:0000256" key="3">
    <source>
        <dbReference type="ARBA" id="ARBA00022692"/>
    </source>
</evidence>
<feature type="transmembrane region" description="Helical" evidence="6">
    <location>
        <begin position="220"/>
        <end position="242"/>
    </location>
</feature>
<organism evidence="8 9">
    <name type="scientific">Brevibacillus brevis</name>
    <name type="common">Bacillus brevis</name>
    <dbReference type="NCBI Taxonomy" id="1393"/>
    <lineage>
        <taxon>Bacteria</taxon>
        <taxon>Bacillati</taxon>
        <taxon>Bacillota</taxon>
        <taxon>Bacilli</taxon>
        <taxon>Bacillales</taxon>
        <taxon>Paenibacillaceae</taxon>
        <taxon>Brevibacillus</taxon>
    </lineage>
</organism>
<feature type="transmembrane region" description="Helical" evidence="6">
    <location>
        <begin position="134"/>
        <end position="156"/>
    </location>
</feature>
<feature type="domain" description="Major facilitator superfamily (MFS) profile" evidence="7">
    <location>
        <begin position="12"/>
        <end position="412"/>
    </location>
</feature>
<evidence type="ECO:0000313" key="9">
    <source>
        <dbReference type="Proteomes" id="UP000317713"/>
    </source>
</evidence>
<feature type="transmembrane region" description="Helical" evidence="6">
    <location>
        <begin position="387"/>
        <end position="407"/>
    </location>
</feature>
<evidence type="ECO:0000256" key="1">
    <source>
        <dbReference type="ARBA" id="ARBA00004651"/>
    </source>
</evidence>
<feature type="transmembrane region" description="Helical" evidence="6">
    <location>
        <begin position="354"/>
        <end position="375"/>
    </location>
</feature>
<feature type="transmembrane region" description="Helical" evidence="6">
    <location>
        <begin position="254"/>
        <end position="276"/>
    </location>
</feature>
<dbReference type="InterPro" id="IPR011701">
    <property type="entry name" value="MFS"/>
</dbReference>
<feature type="transmembrane region" description="Helical" evidence="6">
    <location>
        <begin position="45"/>
        <end position="66"/>
    </location>
</feature>
<dbReference type="Pfam" id="PF07690">
    <property type="entry name" value="MFS_1"/>
    <property type="match status" value="1"/>
</dbReference>
<dbReference type="EMBL" id="CP042161">
    <property type="protein sequence ID" value="QDS34232.1"/>
    <property type="molecule type" value="Genomic_DNA"/>
</dbReference>
<dbReference type="InterPro" id="IPR036259">
    <property type="entry name" value="MFS_trans_sf"/>
</dbReference>
<gene>
    <name evidence="8" type="ORF">FPS98_09710</name>
</gene>
<evidence type="ECO:0000256" key="5">
    <source>
        <dbReference type="ARBA" id="ARBA00023136"/>
    </source>
</evidence>
<evidence type="ECO:0000313" key="8">
    <source>
        <dbReference type="EMBL" id="QDS34232.1"/>
    </source>
</evidence>
<feature type="transmembrane region" description="Helical" evidence="6">
    <location>
        <begin position="315"/>
        <end position="333"/>
    </location>
</feature>
<dbReference type="AlphaFoldDB" id="A0A517I5U7"/>
<feature type="transmembrane region" description="Helical" evidence="6">
    <location>
        <begin position="103"/>
        <end position="122"/>
    </location>
</feature>
<evidence type="ECO:0000256" key="2">
    <source>
        <dbReference type="ARBA" id="ARBA00022448"/>
    </source>
</evidence>
<dbReference type="PROSITE" id="PS50850">
    <property type="entry name" value="MFS"/>
    <property type="match status" value="1"/>
</dbReference>
<reference evidence="8 9" key="1">
    <citation type="submission" date="2019-07" db="EMBL/GenBank/DDBJ databases">
        <title>Characterization of Brevibacillus brevis HK544, as a potential biocontrol agent.</title>
        <authorList>
            <person name="Kim H."/>
        </authorList>
    </citation>
    <scope>NUCLEOTIDE SEQUENCE [LARGE SCALE GENOMIC DNA]</scope>
    <source>
        <strain evidence="8 9">HK544</strain>
    </source>
</reference>
<dbReference type="GO" id="GO:0005886">
    <property type="term" value="C:plasma membrane"/>
    <property type="evidence" value="ECO:0007669"/>
    <property type="project" value="UniProtKB-SubCell"/>
</dbReference>
<dbReference type="Gene3D" id="1.20.1250.20">
    <property type="entry name" value="MFS general substrate transporter like domains"/>
    <property type="match status" value="2"/>
</dbReference>
<dbReference type="GO" id="GO:0022857">
    <property type="term" value="F:transmembrane transporter activity"/>
    <property type="evidence" value="ECO:0007669"/>
    <property type="project" value="InterPro"/>
</dbReference>
<comment type="subcellular location">
    <subcellularLocation>
        <location evidence="1">Cell membrane</location>
        <topology evidence="1">Multi-pass membrane protein</topology>
    </subcellularLocation>
</comment>
<keyword evidence="5 6" id="KW-0472">Membrane</keyword>
<feature type="transmembrane region" description="Helical" evidence="6">
    <location>
        <begin position="162"/>
        <end position="185"/>
    </location>
</feature>
<feature type="transmembrane region" description="Helical" evidence="6">
    <location>
        <begin position="78"/>
        <end position="97"/>
    </location>
</feature>
<dbReference type="InterPro" id="IPR050382">
    <property type="entry name" value="MFS_Na/Anion_cotransporter"/>
</dbReference>
<dbReference type="InterPro" id="IPR020846">
    <property type="entry name" value="MFS_dom"/>
</dbReference>
<dbReference type="Proteomes" id="UP000317713">
    <property type="component" value="Chromosome"/>
</dbReference>
<dbReference type="PANTHER" id="PTHR11662:SF450">
    <property type="entry name" value="BLR1003 PROTEIN"/>
    <property type="match status" value="1"/>
</dbReference>
<feature type="transmembrane region" description="Helical" evidence="6">
    <location>
        <begin position="7"/>
        <end position="25"/>
    </location>
</feature>
<keyword evidence="3 6" id="KW-0812">Transmembrane</keyword>
<keyword evidence="4 6" id="KW-1133">Transmembrane helix</keyword>
<accession>A0A517I5U7</accession>
<feature type="transmembrane region" description="Helical" evidence="6">
    <location>
        <begin position="288"/>
        <end position="309"/>
    </location>
</feature>
<evidence type="ECO:0000259" key="7">
    <source>
        <dbReference type="PROSITE" id="PS50850"/>
    </source>
</evidence>
<dbReference type="PANTHER" id="PTHR11662">
    <property type="entry name" value="SOLUTE CARRIER FAMILY 17"/>
    <property type="match status" value="1"/>
</dbReference>
<protein>
    <submittedName>
        <fullName evidence="8">MFS transporter</fullName>
    </submittedName>
</protein>
<sequence>MKEGSFGMRWIVLALMFFAYVINYADKAIIGYAADPLMKELGLNSAQWGMVGSSFYWLFAIAALLGGTWSDRIGTSKMIVVLLLAWTVLQSGSYAIMTLPMLILYRLLLGALEGPFGPVVMSHAAKWFPPEKRGIAFAVIVSGASVGGIISAPILVAMIEKYGWRLTFALLGVVSLVLAFVWLFVDRKNKNHPSNQIALSKVKKLRWADISPVLRNPACFLTLALAFSAFWLSTWLLIWLPLYLTKVLHLEPMIMAYAVAGSGVAATVMVLVLSSFSDHLYKMSKSDFKSRVLVSGIVTLIGGFSLAFMPVFDSFIWIFVALCLAKTSSYSIATVGPQILIKLMPERAGFMTSIYSFITNIASIVAPVITGILVQAAGNNFVLGFHYSFYVIVGLFLVTGILFLVFVRPDQPSKDIPLQVKSV</sequence>
<keyword evidence="2" id="KW-0813">Transport</keyword>
<evidence type="ECO:0000256" key="6">
    <source>
        <dbReference type="SAM" id="Phobius"/>
    </source>
</evidence>
<name>A0A517I5U7_BREBE</name>
<evidence type="ECO:0000256" key="4">
    <source>
        <dbReference type="ARBA" id="ARBA00022989"/>
    </source>
</evidence>
<proteinExistence type="predicted"/>